<evidence type="ECO:0000313" key="3">
    <source>
        <dbReference type="Proteomes" id="UP000051783"/>
    </source>
</evidence>
<keyword evidence="3" id="KW-1185">Reference proteome</keyword>
<dbReference type="PATRIC" id="fig|942150.3.peg.2700"/>
<reference evidence="2 3" key="1">
    <citation type="journal article" date="2015" name="Genome Announc.">
        <title>Expanding the biotechnology potential of lactobacilli through comparative genomics of 213 strains and associated genera.</title>
        <authorList>
            <person name="Sun Z."/>
            <person name="Harris H.M."/>
            <person name="McCann A."/>
            <person name="Guo C."/>
            <person name="Argimon S."/>
            <person name="Zhang W."/>
            <person name="Yang X."/>
            <person name="Jeffery I.B."/>
            <person name="Cooney J.C."/>
            <person name="Kagawa T.F."/>
            <person name="Liu W."/>
            <person name="Song Y."/>
            <person name="Salvetti E."/>
            <person name="Wrobel A."/>
            <person name="Rasinkangas P."/>
            <person name="Parkhill J."/>
            <person name="Rea M.C."/>
            <person name="O'Sullivan O."/>
            <person name="Ritari J."/>
            <person name="Douillard F.P."/>
            <person name="Paul Ross R."/>
            <person name="Yang R."/>
            <person name="Briner A.E."/>
            <person name="Felis G.E."/>
            <person name="de Vos W.M."/>
            <person name="Barrangou R."/>
            <person name="Klaenhammer T.R."/>
            <person name="Caufield P.W."/>
            <person name="Cui Y."/>
            <person name="Zhang H."/>
            <person name="O'Toole P.W."/>
        </authorList>
    </citation>
    <scope>NUCLEOTIDE SEQUENCE [LARGE SCALE GENOMIC DNA]</scope>
    <source>
        <strain evidence="2 3">LMG 26013</strain>
    </source>
</reference>
<name>A0A0R2MFN0_9LACO</name>
<evidence type="ECO:0000313" key="2">
    <source>
        <dbReference type="EMBL" id="KRO10898.1"/>
    </source>
</evidence>
<dbReference type="EMBL" id="JQCL01000057">
    <property type="protein sequence ID" value="KRO10898.1"/>
    <property type="molecule type" value="Genomic_DNA"/>
</dbReference>
<comment type="caution">
    <text evidence="2">The sequence shown here is derived from an EMBL/GenBank/DDBJ whole genome shotgun (WGS) entry which is preliminary data.</text>
</comment>
<evidence type="ECO:0008006" key="4">
    <source>
        <dbReference type="Google" id="ProtNLM"/>
    </source>
</evidence>
<proteinExistence type="predicted"/>
<keyword evidence="1" id="KW-0732">Signal</keyword>
<organism evidence="2 3">
    <name type="scientific">Lactiplantibacillus xiangfangensis</name>
    <dbReference type="NCBI Taxonomy" id="942150"/>
    <lineage>
        <taxon>Bacteria</taxon>
        <taxon>Bacillati</taxon>
        <taxon>Bacillota</taxon>
        <taxon>Bacilli</taxon>
        <taxon>Lactobacillales</taxon>
        <taxon>Lactobacillaceae</taxon>
        <taxon>Lactiplantibacillus</taxon>
    </lineage>
</organism>
<protein>
    <recommendedName>
        <fullName evidence="4">Extracellular protein</fullName>
    </recommendedName>
</protein>
<feature type="signal peptide" evidence="1">
    <location>
        <begin position="1"/>
        <end position="30"/>
    </location>
</feature>
<dbReference type="STRING" id="942150.IV64_GL002589"/>
<feature type="chain" id="PRO_5006420546" description="Extracellular protein" evidence="1">
    <location>
        <begin position="31"/>
        <end position="99"/>
    </location>
</feature>
<dbReference type="Proteomes" id="UP000051783">
    <property type="component" value="Unassembled WGS sequence"/>
</dbReference>
<sequence>MIIMKNLFTKLTITLMAAGTLFATTATASANTVNTPAPTTTSLVNHVDHETNLALGTANKPAHDLTPRATKLATKTLQSQMLETVDTSSQSLDKMKYTK</sequence>
<gene>
    <name evidence="2" type="ORF">IV64_GL002589</name>
</gene>
<dbReference type="AlphaFoldDB" id="A0A0R2MFN0"/>
<evidence type="ECO:0000256" key="1">
    <source>
        <dbReference type="SAM" id="SignalP"/>
    </source>
</evidence>
<accession>A0A0R2MFN0</accession>